<name>A0ACB7YE95_9ERIC</name>
<sequence length="914" mass="100747">MVSKSLDGGSSSQVNAPLHFFKIILSSDVSDQKLASSSSSQFNHPGEQRDVPVGGKLKMGAASHPGAVPGRWKEPNPLFSGASNIALSEKALPSPTAQNPVLLSKEQDRIDKGDFKFPEAVKKGMAVDEDPFPADFGANMVYVDMRGAPRTVPRQKISLGAPSQAAKGKQILHDSDNSPDDHPSPVWWDQEVIRSRRGSSSTPKKPSVHHCCECGKPEKPKRLQSVVVKRPREETPSLSPRRFPQKRVSVFNRLKPITHEIQKQMSSLVITAPQEGRPRMAKPPGSVSPNHWFKVKHPKFPQPENPLSKSQKRRRQRIRQAERLAQGIPTPPPIPPKRYPAPKHGQEKPRMEYRPVQKPTTQHVEPSSAEIPKARKPAWKDILAKPRPINIRSSEDMLVVQEEAPVTKVSSSLASLSCNMVFVLPTAFMAKEGQPSSMDGDVEVSGDAPEISSIAPVAPIPVLEASAPEASVTQIPSIVVLKDEPTVYRPSPVASVLFEKPDPTMTQHLRPLYIQGHLDGIPVNRILVDNGSAANLMPRFMLVKLGKGDQDLLPSSASISDFAGGITTAQGIIIMNLQVGTKTLTTPFFVVNSRSSYNLLLGRDWIHVCMAVPFTLHQCLIFWHGDDVEVVWADKRPFLASSNHADAKLYDNEISPVKFTGTDKYGKPTAITLSTQTSVDEFKAIYKQLVGPLLTEINRPSTPLLQALSHESSSNSQCNSEEIAPYYMAARQLLDEFDDASLLHVPRRFNQEANELAQIATGIKIPQGWYKRTITIQKKSLPSVKRRSASMEVFTTDLGGEEEDWRTEIITFLKYPSLSSTKKIRERAIRAVYVEESWCFLDYTAKECTDSLQAIYSAHGVPSQLHPELASDLMGLGVAGASQAIYDGGFQLLLPSSSCTTSDIEIECALWVKH</sequence>
<dbReference type="EMBL" id="CM037158">
    <property type="protein sequence ID" value="KAH7851449.1"/>
    <property type="molecule type" value="Genomic_DNA"/>
</dbReference>
<evidence type="ECO:0000313" key="2">
    <source>
        <dbReference type="Proteomes" id="UP000828048"/>
    </source>
</evidence>
<comment type="caution">
    <text evidence="1">The sequence shown here is derived from an EMBL/GenBank/DDBJ whole genome shotgun (WGS) entry which is preliminary data.</text>
</comment>
<gene>
    <name evidence="1" type="ORF">Vadar_011737</name>
</gene>
<dbReference type="Proteomes" id="UP000828048">
    <property type="component" value="Chromosome 8"/>
</dbReference>
<evidence type="ECO:0000313" key="1">
    <source>
        <dbReference type="EMBL" id="KAH7851449.1"/>
    </source>
</evidence>
<organism evidence="1 2">
    <name type="scientific">Vaccinium darrowii</name>
    <dbReference type="NCBI Taxonomy" id="229202"/>
    <lineage>
        <taxon>Eukaryota</taxon>
        <taxon>Viridiplantae</taxon>
        <taxon>Streptophyta</taxon>
        <taxon>Embryophyta</taxon>
        <taxon>Tracheophyta</taxon>
        <taxon>Spermatophyta</taxon>
        <taxon>Magnoliopsida</taxon>
        <taxon>eudicotyledons</taxon>
        <taxon>Gunneridae</taxon>
        <taxon>Pentapetalae</taxon>
        <taxon>asterids</taxon>
        <taxon>Ericales</taxon>
        <taxon>Ericaceae</taxon>
        <taxon>Vaccinioideae</taxon>
        <taxon>Vaccinieae</taxon>
        <taxon>Vaccinium</taxon>
    </lineage>
</organism>
<protein>
    <submittedName>
        <fullName evidence="1">Uncharacterized protein</fullName>
    </submittedName>
</protein>
<reference evidence="1 2" key="1">
    <citation type="journal article" date="2021" name="Hortic Res">
        <title>High-quality reference genome and annotation aids understanding of berry development for evergreen blueberry (Vaccinium darrowii).</title>
        <authorList>
            <person name="Yu J."/>
            <person name="Hulse-Kemp A.M."/>
            <person name="Babiker E."/>
            <person name="Staton M."/>
        </authorList>
    </citation>
    <scope>NUCLEOTIDE SEQUENCE [LARGE SCALE GENOMIC DNA]</scope>
    <source>
        <strain evidence="2">cv. NJ 8807/NJ 8810</strain>
        <tissue evidence="1">Young leaf</tissue>
    </source>
</reference>
<proteinExistence type="predicted"/>
<keyword evidence="2" id="KW-1185">Reference proteome</keyword>
<accession>A0ACB7YE95</accession>